<dbReference type="GO" id="GO:0007219">
    <property type="term" value="P:Notch signaling pathway"/>
    <property type="evidence" value="ECO:0007669"/>
    <property type="project" value="UniProtKB-KW"/>
</dbReference>
<evidence type="ECO:0000256" key="1">
    <source>
        <dbReference type="ARBA" id="ARBA00004479"/>
    </source>
</evidence>
<evidence type="ECO:0000256" key="8">
    <source>
        <dbReference type="ARBA" id="ARBA00023136"/>
    </source>
</evidence>
<keyword evidence="4 10" id="KW-0812">Transmembrane</keyword>
<evidence type="ECO:0000256" key="6">
    <source>
        <dbReference type="ARBA" id="ARBA00022976"/>
    </source>
</evidence>
<keyword evidence="14" id="KW-1185">Reference proteome</keyword>
<dbReference type="Pfam" id="PF05450">
    <property type="entry name" value="Nicastrin"/>
    <property type="match status" value="1"/>
</dbReference>
<dbReference type="GO" id="GO:0016485">
    <property type="term" value="P:protein processing"/>
    <property type="evidence" value="ECO:0007669"/>
    <property type="project" value="InterPro"/>
</dbReference>
<reference evidence="13" key="1">
    <citation type="submission" date="2022-12" db="EMBL/GenBank/DDBJ databases">
        <authorList>
            <person name="Webb A."/>
        </authorList>
    </citation>
    <scope>NUCLEOTIDE SEQUENCE</scope>
    <source>
        <strain evidence="13">Pd1</strain>
    </source>
</reference>
<dbReference type="InterPro" id="IPR041084">
    <property type="entry name" value="Ncstrn_small"/>
</dbReference>
<sequence length="729" mass="78297">MRLPVFASLLPATFLLLDLCKVEASSVTAGKPEQLIASGGECVRLFHSKGSIGCRSSSDSDMALLYPITTRNDLQSFVMGHSKPSNDNTKSVLVMAESLLDYDVICSDFDRIGGLFVFPDSNTKVSNLSFESSTPQGDGTVDARLNPFANDKIKWNPTGIGLLTKLLPFPVVMLQNATIGAEFMKRAQMNMKKTTGATYKAFMNYYFGPKEMDSIKCLKFVNIYGDRSPKCDPIGGQSAWAMRGNLKSKDIVMVMAGMDATSLSHVLASGANTGASGLVALLAAAHALKGLPDSSFTKKVVFAAFQAEKFGFVGSRKFLSDLQQFTKDPKGACAFPVDDSLSPMGNTFCTSPMLSSTEFANLKLANIAYAIAVDQVGILPESGNLTVHVNPHANDSSNLLDAILNAPSAASGITKGNTGSLPPTPLTSFTNDAEYGQRDLVGAVLAGYADSYTSKKTYNSRHDEFALLNIDAVVQAAQVLAESVFTLASSGATTKQLDKIKVDTWLVKSMLLCITTDWSCDLMKNYSQYMKTTLIEYLSLLGTASPSYAVPATLYAGSMDVDRSTLVLKKSNNSILSLLNESWSDEDYSVRLFPNAYEFFTRAFLASAMVPNDTADAAATCSQSQGCSDGGKGMECVYPGVCATKSAFHHEAISPGLTRTTTALHYDIVNSSMPIWTEPQWDTDIGSYSFPDPGAWIGWVALTIGFAVTGLAIGASFMVLRSVHKMKLM</sequence>
<keyword evidence="8 10" id="KW-0472">Membrane</keyword>
<gene>
    <name evidence="13" type="ORF">PDE001_LOCUS10926</name>
</gene>
<comment type="similarity">
    <text evidence="2">Belongs to the nicastrin family.</text>
</comment>
<accession>A0AAV0VCN2</accession>
<organism evidence="13 14">
    <name type="scientific">Peronospora destructor</name>
    <dbReference type="NCBI Taxonomy" id="86335"/>
    <lineage>
        <taxon>Eukaryota</taxon>
        <taxon>Sar</taxon>
        <taxon>Stramenopiles</taxon>
        <taxon>Oomycota</taxon>
        <taxon>Peronosporomycetes</taxon>
        <taxon>Peronosporales</taxon>
        <taxon>Peronosporaceae</taxon>
        <taxon>Peronospora</taxon>
    </lineage>
</organism>
<evidence type="ECO:0000256" key="3">
    <source>
        <dbReference type="ARBA" id="ARBA00015303"/>
    </source>
</evidence>
<dbReference type="PANTHER" id="PTHR21092">
    <property type="entry name" value="NICASTRIN"/>
    <property type="match status" value="1"/>
</dbReference>
<dbReference type="Gene3D" id="3.40.630.10">
    <property type="entry name" value="Zn peptidases"/>
    <property type="match status" value="1"/>
</dbReference>
<name>A0AAV0VCN2_9STRA</name>
<evidence type="ECO:0000313" key="14">
    <source>
        <dbReference type="Proteomes" id="UP001162029"/>
    </source>
</evidence>
<dbReference type="Proteomes" id="UP001162029">
    <property type="component" value="Unassembled WGS sequence"/>
</dbReference>
<evidence type="ECO:0000313" key="13">
    <source>
        <dbReference type="EMBL" id="CAI5745890.1"/>
    </source>
</evidence>
<dbReference type="AlphaFoldDB" id="A0AAV0VCN2"/>
<comment type="caution">
    <text evidence="13">The sequence shown here is derived from an EMBL/GenBank/DDBJ whole genome shotgun (WGS) entry which is preliminary data.</text>
</comment>
<feature type="signal peptide" evidence="11">
    <location>
        <begin position="1"/>
        <end position="24"/>
    </location>
</feature>
<dbReference type="EMBL" id="CANTFM010002332">
    <property type="protein sequence ID" value="CAI5745890.1"/>
    <property type="molecule type" value="Genomic_DNA"/>
</dbReference>
<keyword evidence="9" id="KW-0325">Glycoprotein</keyword>
<evidence type="ECO:0000256" key="10">
    <source>
        <dbReference type="SAM" id="Phobius"/>
    </source>
</evidence>
<dbReference type="InterPro" id="IPR008710">
    <property type="entry name" value="Nicastrin"/>
</dbReference>
<evidence type="ECO:0000256" key="2">
    <source>
        <dbReference type="ARBA" id="ARBA00007717"/>
    </source>
</evidence>
<protein>
    <recommendedName>
        <fullName evidence="3">Nicastrin</fullName>
    </recommendedName>
</protein>
<evidence type="ECO:0000256" key="5">
    <source>
        <dbReference type="ARBA" id="ARBA00022729"/>
    </source>
</evidence>
<evidence type="ECO:0000256" key="4">
    <source>
        <dbReference type="ARBA" id="ARBA00022692"/>
    </source>
</evidence>
<evidence type="ECO:0000259" key="12">
    <source>
        <dbReference type="Pfam" id="PF18266"/>
    </source>
</evidence>
<comment type="subcellular location">
    <subcellularLocation>
        <location evidence="1">Membrane</location>
        <topology evidence="1">Single-pass type I membrane protein</topology>
    </subcellularLocation>
</comment>
<keyword evidence="6" id="KW-0914">Notch signaling pathway</keyword>
<feature type="transmembrane region" description="Helical" evidence="10">
    <location>
        <begin position="696"/>
        <end position="720"/>
    </location>
</feature>
<proteinExistence type="inferred from homology"/>
<keyword evidence="7 10" id="KW-1133">Transmembrane helix</keyword>
<evidence type="ECO:0000256" key="9">
    <source>
        <dbReference type="ARBA" id="ARBA00023180"/>
    </source>
</evidence>
<keyword evidence="5 11" id="KW-0732">Signal</keyword>
<dbReference type="SUPFAM" id="SSF53187">
    <property type="entry name" value="Zn-dependent exopeptidases"/>
    <property type="match status" value="1"/>
</dbReference>
<feature type="domain" description="Nicastrin small lobe" evidence="12">
    <location>
        <begin position="42"/>
        <end position="194"/>
    </location>
</feature>
<evidence type="ECO:0000256" key="11">
    <source>
        <dbReference type="SAM" id="SignalP"/>
    </source>
</evidence>
<dbReference type="Pfam" id="PF18266">
    <property type="entry name" value="Ncstrn_small"/>
    <property type="match status" value="1"/>
</dbReference>
<dbReference type="PANTHER" id="PTHR21092:SF0">
    <property type="entry name" value="NICASTRIN"/>
    <property type="match status" value="1"/>
</dbReference>
<evidence type="ECO:0000256" key="7">
    <source>
        <dbReference type="ARBA" id="ARBA00022989"/>
    </source>
</evidence>
<feature type="chain" id="PRO_5043393048" description="Nicastrin" evidence="11">
    <location>
        <begin position="25"/>
        <end position="729"/>
    </location>
</feature>
<dbReference type="GO" id="GO:0005886">
    <property type="term" value="C:plasma membrane"/>
    <property type="evidence" value="ECO:0007669"/>
    <property type="project" value="TreeGrafter"/>
</dbReference>